<keyword evidence="1" id="KW-0472">Membrane</keyword>
<proteinExistence type="predicted"/>
<protein>
    <submittedName>
        <fullName evidence="2">Uncharacterized protein</fullName>
    </submittedName>
</protein>
<comment type="caution">
    <text evidence="2">The sequence shown here is derived from an EMBL/GenBank/DDBJ whole genome shotgun (WGS) entry which is preliminary data.</text>
</comment>
<accession>A0ABW6CJU5</accession>
<keyword evidence="1" id="KW-1133">Transmembrane helix</keyword>
<dbReference type="Proteomes" id="UP001598130">
    <property type="component" value="Unassembled WGS sequence"/>
</dbReference>
<evidence type="ECO:0000313" key="3">
    <source>
        <dbReference type="Proteomes" id="UP001598130"/>
    </source>
</evidence>
<evidence type="ECO:0000256" key="1">
    <source>
        <dbReference type="SAM" id="Phobius"/>
    </source>
</evidence>
<name>A0ABW6CJU5_9CAUL</name>
<gene>
    <name evidence="2" type="ORF">OCL97_04235</name>
</gene>
<keyword evidence="1" id="KW-0812">Transmembrane</keyword>
<evidence type="ECO:0000313" key="2">
    <source>
        <dbReference type="EMBL" id="MFD3263174.1"/>
    </source>
</evidence>
<organism evidence="2 3">
    <name type="scientific">Phenylobacterium ferrooxidans</name>
    <dbReference type="NCBI Taxonomy" id="2982689"/>
    <lineage>
        <taxon>Bacteria</taxon>
        <taxon>Pseudomonadati</taxon>
        <taxon>Pseudomonadota</taxon>
        <taxon>Alphaproteobacteria</taxon>
        <taxon>Caulobacterales</taxon>
        <taxon>Caulobacteraceae</taxon>
        <taxon>Phenylobacterium</taxon>
    </lineage>
</organism>
<sequence length="179" mass="20605">MMATLVWYGGWLLVASVILGHFAWSFVLGVALGRLIFAAVYVAAWLIKRLPREFSIGGGFRVVTYGVVGRTSLVYLPAWILRLGPNYHRSRMTSSGAIRVLWELSLDFGRRPEPIAEGYTCWARSWRLAFAWPVQLHWRKNYHPSRAWTGRDLELSAVKWWTPKGWRVRHFPIHRGLGG</sequence>
<feature type="transmembrane region" description="Helical" evidence="1">
    <location>
        <begin position="5"/>
        <end position="24"/>
    </location>
</feature>
<feature type="transmembrane region" description="Helical" evidence="1">
    <location>
        <begin position="30"/>
        <end position="47"/>
    </location>
</feature>
<dbReference type="RefSeq" id="WP_377367898.1">
    <property type="nucleotide sequence ID" value="NZ_JAOTJD010000005.1"/>
</dbReference>
<keyword evidence="3" id="KW-1185">Reference proteome</keyword>
<reference evidence="2 3" key="1">
    <citation type="submission" date="2022-09" db="EMBL/GenBank/DDBJ databases">
        <title>New species of Phenylobacterium.</title>
        <authorList>
            <person name="Mieszkin S."/>
        </authorList>
    </citation>
    <scope>NUCLEOTIDE SEQUENCE [LARGE SCALE GENOMIC DNA]</scope>
    <source>
        <strain evidence="2 3">HK31-G</strain>
    </source>
</reference>
<dbReference type="EMBL" id="JAOTJD010000005">
    <property type="protein sequence ID" value="MFD3263174.1"/>
    <property type="molecule type" value="Genomic_DNA"/>
</dbReference>